<sequence>MEGKKECVVGYYRIIKAKDPNAVHRALQKGYGIKHPERINGYSGVVFGTGDVFVSEAVGRRMGIKEFKEFVFNSLMMFGREKYGEISSDAEELNGENRWLGNGDYVFGRYGYFFDNRYQGKKQYDEIIRIRMWKGNTWVTYDSEMDLFLLLKDNGDDPGTVVEDLPCEEE</sequence>
<gene>
    <name evidence="1" type="ORF">SAMN06297397_1541</name>
</gene>
<comment type="caution">
    <text evidence="1">The sequence shown here is derived from an EMBL/GenBank/DDBJ whole genome shotgun (WGS) entry which is preliminary data.</text>
</comment>
<protein>
    <submittedName>
        <fullName evidence="1">Uncharacterized protein</fullName>
    </submittedName>
</protein>
<evidence type="ECO:0000313" key="1">
    <source>
        <dbReference type="EMBL" id="SMC58314.1"/>
    </source>
</evidence>
<proteinExistence type="predicted"/>
<dbReference type="EMBL" id="FWXZ01000002">
    <property type="protein sequence ID" value="SMC58314.1"/>
    <property type="molecule type" value="Genomic_DNA"/>
</dbReference>
<evidence type="ECO:0000313" key="2">
    <source>
        <dbReference type="Proteomes" id="UP000192328"/>
    </source>
</evidence>
<name>A0AC61PL47_9FIRM</name>
<reference evidence="1" key="1">
    <citation type="submission" date="2017-04" db="EMBL/GenBank/DDBJ databases">
        <authorList>
            <person name="Varghese N."/>
            <person name="Submissions S."/>
        </authorList>
    </citation>
    <scope>NUCLEOTIDE SEQUENCE</scope>
    <source>
        <strain evidence="1">WTE2008</strain>
    </source>
</reference>
<dbReference type="Proteomes" id="UP000192328">
    <property type="component" value="Unassembled WGS sequence"/>
</dbReference>
<accession>A0AC61PL47</accession>
<organism evidence="1 2">
    <name type="scientific">Aristaeella lactis</name>
    <dbReference type="NCBI Taxonomy" id="3046383"/>
    <lineage>
        <taxon>Bacteria</taxon>
        <taxon>Bacillati</taxon>
        <taxon>Bacillota</taxon>
        <taxon>Clostridia</taxon>
        <taxon>Eubacteriales</taxon>
        <taxon>Aristaeellaceae</taxon>
        <taxon>Aristaeella</taxon>
    </lineage>
</organism>
<keyword evidence="2" id="KW-1185">Reference proteome</keyword>